<dbReference type="EMBL" id="PTJC01000005">
    <property type="protein sequence ID" value="PPK88767.1"/>
    <property type="molecule type" value="Genomic_DNA"/>
</dbReference>
<dbReference type="Proteomes" id="UP000237662">
    <property type="component" value="Unassembled WGS sequence"/>
</dbReference>
<evidence type="ECO:0000313" key="1">
    <source>
        <dbReference type="EMBL" id="PPK88767.1"/>
    </source>
</evidence>
<sequence>MSALPSPLSLSANGVSLGVHFFCTVRGNPGTQLHTLQPYLARMPAPHLVSVARATIVVVEKLPGGRPTGGGFFTSFLDWMGRERKTGIPDSFFAFRPRCHIIAITRRAFDDADTRPFTFFHESAHCIHRSYPIYPHGATFRDYAGIRYTRSNAVEEYAAETYSRYIVNPRRIARVGEVPIGQSMQECTRRLIEQLMASPAGRHFRQMNQRGSDADGDISPMPYEYPW</sequence>
<reference evidence="1 2" key="1">
    <citation type="submission" date="2018-02" db="EMBL/GenBank/DDBJ databases">
        <title>Genomic Encyclopedia of Archaeal and Bacterial Type Strains, Phase II (KMG-II): from individual species to whole genera.</title>
        <authorList>
            <person name="Goeker M."/>
        </authorList>
    </citation>
    <scope>NUCLEOTIDE SEQUENCE [LARGE SCALE GENOMIC DNA]</scope>
    <source>
        <strain evidence="1 2">DSM 29526</strain>
    </source>
</reference>
<keyword evidence="2" id="KW-1185">Reference proteome</keyword>
<dbReference type="AlphaFoldDB" id="A0A2S6IB75"/>
<dbReference type="OrthoDB" id="3674881at2"/>
<comment type="caution">
    <text evidence="1">The sequence shown here is derived from an EMBL/GenBank/DDBJ whole genome shotgun (WGS) entry which is preliminary data.</text>
</comment>
<accession>A0A2S6IB75</accession>
<evidence type="ECO:0000313" key="2">
    <source>
        <dbReference type="Proteomes" id="UP000237662"/>
    </source>
</evidence>
<organism evidence="1 2">
    <name type="scientific">Neolewinella xylanilytica</name>
    <dbReference type="NCBI Taxonomy" id="1514080"/>
    <lineage>
        <taxon>Bacteria</taxon>
        <taxon>Pseudomonadati</taxon>
        <taxon>Bacteroidota</taxon>
        <taxon>Saprospiria</taxon>
        <taxon>Saprospirales</taxon>
        <taxon>Lewinellaceae</taxon>
        <taxon>Neolewinella</taxon>
    </lineage>
</organism>
<proteinExistence type="predicted"/>
<gene>
    <name evidence="1" type="ORF">CLV84_1738</name>
</gene>
<dbReference type="RefSeq" id="WP_146088759.1">
    <property type="nucleotide sequence ID" value="NZ_PTJC01000005.1"/>
</dbReference>
<name>A0A2S6IB75_9BACT</name>
<protein>
    <submittedName>
        <fullName evidence="1">Uncharacterized protein</fullName>
    </submittedName>
</protein>